<dbReference type="InterPro" id="IPR000836">
    <property type="entry name" value="PRTase_dom"/>
</dbReference>
<dbReference type="Gene3D" id="3.40.50.2020">
    <property type="match status" value="1"/>
</dbReference>
<dbReference type="PANTHER" id="PTHR47505">
    <property type="entry name" value="DNA UTILIZATION PROTEIN YHGH"/>
    <property type="match status" value="1"/>
</dbReference>
<dbReference type="CDD" id="cd06223">
    <property type="entry name" value="PRTases_typeI"/>
    <property type="match status" value="1"/>
</dbReference>
<dbReference type="Proteomes" id="UP000738517">
    <property type="component" value="Unassembled WGS sequence"/>
</dbReference>
<sequence>MLSPFSLRSIFQWPNQHCQLCHLPLCRHEQLWCRHCLDRFPRPPYCARCGATTLQPSSQCGRCLSKPPPWQQFYRLGEYDFPLRQLVHQLKFGGKFWLAEPLGHLLGRHITHPAPAVIPVPLHPLRRLSRSFNQSTLLARVVARETDSLCLHNAISRTRHTPAQRELSKSERQKNLNQAFILKAKQLPEHVAIVDDVVTTGSTVAELTHLLLRGGVRQVDIYCLCYTPPRK</sequence>
<evidence type="ECO:0000256" key="1">
    <source>
        <dbReference type="ARBA" id="ARBA00008007"/>
    </source>
</evidence>
<dbReference type="PANTHER" id="PTHR47505:SF1">
    <property type="entry name" value="DNA UTILIZATION PROTEIN YHGH"/>
    <property type="match status" value="1"/>
</dbReference>
<evidence type="ECO:0000313" key="4">
    <source>
        <dbReference type="Proteomes" id="UP000738517"/>
    </source>
</evidence>
<dbReference type="InterPro" id="IPR051910">
    <property type="entry name" value="ComF/GntX_DNA_util-trans"/>
</dbReference>
<reference evidence="3 4" key="1">
    <citation type="journal article" date="2017" name="Int. J. Syst. Evol. Microbiol.">
        <title>Photobacterium alginatilyticum sp. nov., a marine bacterium isolated from bottom seawater.</title>
        <authorList>
            <person name="Wang X."/>
            <person name="Wang Y."/>
            <person name="Yang X."/>
            <person name="Sun H."/>
            <person name="Li B."/>
            <person name="Zhang X.H."/>
        </authorList>
    </citation>
    <scope>NUCLEOTIDE SEQUENCE [LARGE SCALE GENOMIC DNA]</scope>
    <source>
        <strain evidence="3 4">P03D4</strain>
    </source>
</reference>
<keyword evidence="4" id="KW-1185">Reference proteome</keyword>
<proteinExistence type="inferred from homology"/>
<evidence type="ECO:0000313" key="3">
    <source>
        <dbReference type="EMBL" id="NBI53700.1"/>
    </source>
</evidence>
<feature type="domain" description="Phosphoribosyltransferase" evidence="2">
    <location>
        <begin position="189"/>
        <end position="228"/>
    </location>
</feature>
<name>A0ABW9YIX0_9GAMM</name>
<comment type="caution">
    <text evidence="3">The sequence shown here is derived from an EMBL/GenBank/DDBJ whole genome shotgun (WGS) entry which is preliminary data.</text>
</comment>
<comment type="similarity">
    <text evidence="1">Belongs to the ComF/GntX family.</text>
</comment>
<protein>
    <submittedName>
        <fullName evidence="3">ComF family protein</fullName>
    </submittedName>
</protein>
<dbReference type="InterPro" id="IPR029057">
    <property type="entry name" value="PRTase-like"/>
</dbReference>
<organism evidence="3 4">
    <name type="scientific">Photobacterium alginatilyticum</name>
    <dbReference type="NCBI Taxonomy" id="1775171"/>
    <lineage>
        <taxon>Bacteria</taxon>
        <taxon>Pseudomonadati</taxon>
        <taxon>Pseudomonadota</taxon>
        <taxon>Gammaproteobacteria</taxon>
        <taxon>Vibrionales</taxon>
        <taxon>Vibrionaceae</taxon>
        <taxon>Photobacterium</taxon>
    </lineage>
</organism>
<dbReference type="EMBL" id="RSEJ01000014">
    <property type="protein sequence ID" value="NBI53700.1"/>
    <property type="molecule type" value="Genomic_DNA"/>
</dbReference>
<evidence type="ECO:0000259" key="2">
    <source>
        <dbReference type="Pfam" id="PF00156"/>
    </source>
</evidence>
<dbReference type="SUPFAM" id="SSF53271">
    <property type="entry name" value="PRTase-like"/>
    <property type="match status" value="1"/>
</dbReference>
<accession>A0ABW9YIX0</accession>
<gene>
    <name evidence="3" type="ORF">EIZ48_14070</name>
</gene>
<dbReference type="Pfam" id="PF00156">
    <property type="entry name" value="Pribosyltran"/>
    <property type="match status" value="1"/>
</dbReference>